<feature type="domain" description="Helicase ATP-binding" evidence="6">
    <location>
        <begin position="455"/>
        <end position="624"/>
    </location>
</feature>
<evidence type="ECO:0000256" key="4">
    <source>
        <dbReference type="SAM" id="MobiDB-lite"/>
    </source>
</evidence>
<dbReference type="EMBL" id="UIVT01000003">
    <property type="protein sequence ID" value="SVP93286.1"/>
    <property type="molecule type" value="Genomic_DNA"/>
</dbReference>
<feature type="domain" description="Bromo" evidence="5">
    <location>
        <begin position="1059"/>
        <end position="1121"/>
    </location>
</feature>
<gene>
    <name evidence="9" type="ORF">TAT_000227500</name>
    <name evidence="8" type="ORF">TAV_000227600</name>
</gene>
<dbReference type="InterPro" id="IPR049730">
    <property type="entry name" value="SNF2/RAD54-like_C"/>
</dbReference>
<evidence type="ECO:0000259" key="5">
    <source>
        <dbReference type="PROSITE" id="PS50014"/>
    </source>
</evidence>
<dbReference type="EMBL" id="UIVS01000003">
    <property type="protein sequence ID" value="SVP92482.1"/>
    <property type="molecule type" value="Genomic_DNA"/>
</dbReference>
<evidence type="ECO:0000259" key="6">
    <source>
        <dbReference type="PROSITE" id="PS51192"/>
    </source>
</evidence>
<evidence type="ECO:0000259" key="7">
    <source>
        <dbReference type="PROSITE" id="PS51194"/>
    </source>
</evidence>
<dbReference type="InterPro" id="IPR001487">
    <property type="entry name" value="Bromodomain"/>
</dbReference>
<sequence>MDFNNYNDVVYSLYKLSNSGVDQQDVRYHRLLCSLNRLRAIRGDNQGEWNNLSGKGQNPFTPSQYKTLLSQIEAYTKYITKCKKIPKALLSRCNPKCTSDYKYPNNDRSADKVAVDDNENLTKNNESARIADVGNVFHRKNQFWGPGHFWIDYKDNLEQNKLSFFLGAITNVKTMTQHIIQYSNSNNKQIIHKFEQLFKDIGLKNLLTTFKVSAHNNSDNASETNKNNSTDLTNNNHTRNVKNDIQMSNETTCSESGTNNTENEEYTYDFNKLLIEILKLEKKINLLLLQKNVRSILSLTKLINPLYKRQNAQIRGSFSEGNSGSSTHITKTESLTSTGNTVNRKYFLDHVKTSNQFYKDNFKMKRKLIILSNKYVNKYTESEQDPNESSAPEDNNVGVGERKEVLEEETNKQEQQLPEVETVEYIIKENIFNNIPNALIGKLRNYQLYGLDWLVSLYNNKLNGILADEMGLGKTIQTIALLIYLKENKGISGNHIIIAPLSTLHSNWKSEFELWYPSFKLCVYEGSKELRKNLRTKWYSGNKLNFDVLLTSETFVLRDKNFLKKICWEYLIIDEVHKFKSENSKLFKILNNLFISKRRLLLTGTSKMKNDVLDELPSSYEYIISCPMSGIQTRLYEFFHMKDTQNKFLQLRKICNHPFLYVNNNFIPCNDLIINSSGKMCILDVILSRLYFVNHRVLIFSQMTSLLDILEVYLNYRSYKYLRLDGNLSSEKRLERINLFNEPDSQYFVFILSTKAGSLGINLQSADTVIIYDSDWNPQNDLQAQSRVHRIGQKNQVITLRLITPNTIEDNIYRFKYNINSLNSTTKGETDVSQNEPTESINESEKSSKHVENENHEENKERSDDVDHNDHIIDTVPLLNNVLKRNEGDTKVFDLVSYRNFILNPLTLIKQRVLPPFLYKSLTSNKKLHISEDEKRKLSIENEIWLNIYNDYNVYSAEVTVQCSKNYINAINNEVNINHIITNLNINYPVECLKNITNESTAKDYTQVGRKKSKEVETLVDKEVLKLVVNKNEKKLSILNTVIFEIVEGVVEGKNYVEFNELPNKQYLSDYYEKIQNPICLLDIMNKSKENRYTSVFHLKESLELLCNNARSYNGIDSYLFYKSLNLYNHVVTHVTFSFVVEFISIYDMNKGKRLKRLLAEYI</sequence>
<dbReference type="Gene3D" id="3.40.50.10810">
    <property type="entry name" value="Tandem AAA-ATPase domain"/>
    <property type="match status" value="1"/>
</dbReference>
<dbReference type="CDD" id="cd18793">
    <property type="entry name" value="SF2_C_SNF"/>
    <property type="match status" value="1"/>
</dbReference>
<dbReference type="SMART" id="SM00490">
    <property type="entry name" value="HELICc"/>
    <property type="match status" value="1"/>
</dbReference>
<dbReference type="Gene3D" id="1.20.920.10">
    <property type="entry name" value="Bromodomain-like"/>
    <property type="match status" value="1"/>
</dbReference>
<evidence type="ECO:0000256" key="2">
    <source>
        <dbReference type="ARBA" id="ARBA00023117"/>
    </source>
</evidence>
<dbReference type="InterPro" id="IPR036427">
    <property type="entry name" value="Bromodomain-like_sf"/>
</dbReference>
<accession>A0A3B0MSK6</accession>
<feature type="region of interest" description="Disordered" evidence="4">
    <location>
        <begin position="824"/>
        <end position="869"/>
    </location>
</feature>
<keyword evidence="1" id="KW-0378">Hydrolase</keyword>
<dbReference type="InterPro" id="IPR038718">
    <property type="entry name" value="SNF2-like_sf"/>
</dbReference>
<name>A0A3B0MSK6_THEAN</name>
<dbReference type="InterPro" id="IPR027417">
    <property type="entry name" value="P-loop_NTPase"/>
</dbReference>
<dbReference type="CDD" id="cd04369">
    <property type="entry name" value="Bromodomain"/>
    <property type="match status" value="1"/>
</dbReference>
<protein>
    <submittedName>
        <fullName evidence="8">Global transcription activator, SNF2 family member, putative</fullName>
    </submittedName>
</protein>
<dbReference type="PANTHER" id="PTHR10799">
    <property type="entry name" value="SNF2/RAD54 HELICASE FAMILY"/>
    <property type="match status" value="1"/>
</dbReference>
<dbReference type="Pfam" id="PF00271">
    <property type="entry name" value="Helicase_C"/>
    <property type="match status" value="1"/>
</dbReference>
<proteinExistence type="predicted"/>
<keyword evidence="2 3" id="KW-0103">Bromodomain</keyword>
<feature type="compositionally biased region" description="Basic and acidic residues" evidence="4">
    <location>
        <begin position="843"/>
        <end position="869"/>
    </location>
</feature>
<dbReference type="InterPro" id="IPR014001">
    <property type="entry name" value="Helicase_ATP-bd"/>
</dbReference>
<feature type="compositionally biased region" description="Low complexity" evidence="4">
    <location>
        <begin position="224"/>
        <end position="238"/>
    </location>
</feature>
<feature type="region of interest" description="Disordered" evidence="4">
    <location>
        <begin position="216"/>
        <end position="261"/>
    </location>
</feature>
<evidence type="ECO:0000256" key="1">
    <source>
        <dbReference type="ARBA" id="ARBA00022801"/>
    </source>
</evidence>
<dbReference type="SMART" id="SM00297">
    <property type="entry name" value="BROMO"/>
    <property type="match status" value="1"/>
</dbReference>
<organism evidence="8">
    <name type="scientific">Theileria annulata</name>
    <dbReference type="NCBI Taxonomy" id="5874"/>
    <lineage>
        <taxon>Eukaryota</taxon>
        <taxon>Sar</taxon>
        <taxon>Alveolata</taxon>
        <taxon>Apicomplexa</taxon>
        <taxon>Aconoidasida</taxon>
        <taxon>Piroplasmida</taxon>
        <taxon>Theileriidae</taxon>
        <taxon>Theileria</taxon>
    </lineage>
</organism>
<evidence type="ECO:0000256" key="3">
    <source>
        <dbReference type="PROSITE-ProRule" id="PRU00035"/>
    </source>
</evidence>
<dbReference type="Gene3D" id="3.40.50.300">
    <property type="entry name" value="P-loop containing nucleotide triphosphate hydrolases"/>
    <property type="match status" value="1"/>
</dbReference>
<dbReference type="InterPro" id="IPR001650">
    <property type="entry name" value="Helicase_C-like"/>
</dbReference>
<dbReference type="AlphaFoldDB" id="A0A3B0MSK6"/>
<dbReference type="PROSITE" id="PS50014">
    <property type="entry name" value="BROMODOMAIN_2"/>
    <property type="match status" value="1"/>
</dbReference>
<dbReference type="PROSITE" id="PS51192">
    <property type="entry name" value="HELICASE_ATP_BIND_1"/>
    <property type="match status" value="1"/>
</dbReference>
<feature type="region of interest" description="Disordered" evidence="4">
    <location>
        <begin position="317"/>
        <end position="336"/>
    </location>
</feature>
<evidence type="ECO:0000313" key="8">
    <source>
        <dbReference type="EMBL" id="SVP92482.1"/>
    </source>
</evidence>
<dbReference type="VEuPathDB" id="PiroplasmaDB:TA05295"/>
<dbReference type="Pfam" id="PF00439">
    <property type="entry name" value="Bromodomain"/>
    <property type="match status" value="1"/>
</dbReference>
<dbReference type="SUPFAM" id="SSF52540">
    <property type="entry name" value="P-loop containing nucleoside triphosphate hydrolases"/>
    <property type="match status" value="2"/>
</dbReference>
<reference evidence="8" key="1">
    <citation type="submission" date="2018-07" db="EMBL/GenBank/DDBJ databases">
        <authorList>
            <person name="Quirk P.G."/>
            <person name="Krulwich T.A."/>
        </authorList>
    </citation>
    <scope>NUCLEOTIDE SEQUENCE</scope>
    <source>
        <strain evidence="8">Anand</strain>
    </source>
</reference>
<dbReference type="InterPro" id="IPR000330">
    <property type="entry name" value="SNF2_N"/>
</dbReference>
<dbReference type="GO" id="GO:0016787">
    <property type="term" value="F:hydrolase activity"/>
    <property type="evidence" value="ECO:0007669"/>
    <property type="project" value="UniProtKB-KW"/>
</dbReference>
<dbReference type="GO" id="GO:0005524">
    <property type="term" value="F:ATP binding"/>
    <property type="evidence" value="ECO:0007669"/>
    <property type="project" value="InterPro"/>
</dbReference>
<dbReference type="SMART" id="SM00487">
    <property type="entry name" value="DEXDc"/>
    <property type="match status" value="1"/>
</dbReference>
<dbReference type="Pfam" id="PF00176">
    <property type="entry name" value="SNF2-rel_dom"/>
    <property type="match status" value="1"/>
</dbReference>
<evidence type="ECO:0000313" key="9">
    <source>
        <dbReference type="EMBL" id="SVP93286.1"/>
    </source>
</evidence>
<dbReference type="PROSITE" id="PS51194">
    <property type="entry name" value="HELICASE_CTER"/>
    <property type="match status" value="1"/>
</dbReference>
<feature type="domain" description="Helicase C-terminal" evidence="7">
    <location>
        <begin position="685"/>
        <end position="838"/>
    </location>
</feature>
<feature type="compositionally biased region" description="Polar residues" evidence="4">
    <location>
        <begin position="824"/>
        <end position="841"/>
    </location>
</feature>
<dbReference type="SUPFAM" id="SSF47370">
    <property type="entry name" value="Bromodomain"/>
    <property type="match status" value="1"/>
</dbReference>
<feature type="compositionally biased region" description="Low complexity" evidence="4">
    <location>
        <begin position="248"/>
        <end position="261"/>
    </location>
</feature>